<accession>A0ABU3K951</accession>
<dbReference type="PANTHER" id="PTHR43155">
    <property type="entry name" value="CYCLIC DI-GMP PHOSPHODIESTERASE PA4108-RELATED"/>
    <property type="match status" value="1"/>
</dbReference>
<evidence type="ECO:0000313" key="3">
    <source>
        <dbReference type="Proteomes" id="UP001250932"/>
    </source>
</evidence>
<feature type="domain" description="HD-GYP" evidence="1">
    <location>
        <begin position="164"/>
        <end position="359"/>
    </location>
</feature>
<dbReference type="Proteomes" id="UP001250932">
    <property type="component" value="Unassembled WGS sequence"/>
</dbReference>
<dbReference type="Gene3D" id="1.10.3210.10">
    <property type="entry name" value="Hypothetical protein af1432"/>
    <property type="match status" value="1"/>
</dbReference>
<dbReference type="Pfam" id="PF11871">
    <property type="entry name" value="DUF3391"/>
    <property type="match status" value="1"/>
</dbReference>
<evidence type="ECO:0000313" key="2">
    <source>
        <dbReference type="EMBL" id="MDT7042935.1"/>
    </source>
</evidence>
<keyword evidence="3" id="KW-1185">Reference proteome</keyword>
<comment type="caution">
    <text evidence="2">The sequence shown here is derived from an EMBL/GenBank/DDBJ whole genome shotgun (WGS) entry which is preliminary data.</text>
</comment>
<dbReference type="InterPro" id="IPR003607">
    <property type="entry name" value="HD/PDEase_dom"/>
</dbReference>
<dbReference type="PANTHER" id="PTHR43155:SF2">
    <property type="entry name" value="CYCLIC DI-GMP PHOSPHODIESTERASE PA4108"/>
    <property type="match status" value="1"/>
</dbReference>
<evidence type="ECO:0000259" key="1">
    <source>
        <dbReference type="PROSITE" id="PS51832"/>
    </source>
</evidence>
<organism evidence="2 3">
    <name type="scientific">Candidatus Nitronereus thalassa</name>
    <dbReference type="NCBI Taxonomy" id="3020898"/>
    <lineage>
        <taxon>Bacteria</taxon>
        <taxon>Pseudomonadati</taxon>
        <taxon>Nitrospirota</taxon>
        <taxon>Nitrospiria</taxon>
        <taxon>Nitrospirales</taxon>
        <taxon>Nitrospiraceae</taxon>
        <taxon>Candidatus Nitronereus</taxon>
    </lineage>
</organism>
<dbReference type="Pfam" id="PF13487">
    <property type="entry name" value="HD_5"/>
    <property type="match status" value="1"/>
</dbReference>
<dbReference type="SUPFAM" id="SSF109604">
    <property type="entry name" value="HD-domain/PDEase-like"/>
    <property type="match status" value="1"/>
</dbReference>
<protein>
    <submittedName>
        <fullName evidence="2">DUF3391 domain-containing protein</fullName>
    </submittedName>
</protein>
<dbReference type="InterPro" id="IPR037522">
    <property type="entry name" value="HD_GYP_dom"/>
</dbReference>
<gene>
    <name evidence="2" type="ORF">PPG34_11270</name>
</gene>
<dbReference type="EMBL" id="JAQOUE010000001">
    <property type="protein sequence ID" value="MDT7042935.1"/>
    <property type="molecule type" value="Genomic_DNA"/>
</dbReference>
<reference evidence="2 3" key="1">
    <citation type="journal article" date="2023" name="ISME J.">
        <title>Cultivation and genomic characterization of novel and ubiquitous marine nitrite-oxidizing bacteria from the Nitrospirales.</title>
        <authorList>
            <person name="Mueller A.J."/>
            <person name="Daebeler A."/>
            <person name="Herbold C.W."/>
            <person name="Kirkegaard R.H."/>
            <person name="Daims H."/>
        </authorList>
    </citation>
    <scope>NUCLEOTIDE SEQUENCE [LARGE SCALE GENOMIC DNA]</scope>
    <source>
        <strain evidence="2 3">EB</strain>
    </source>
</reference>
<proteinExistence type="predicted"/>
<dbReference type="CDD" id="cd00077">
    <property type="entry name" value="HDc"/>
    <property type="match status" value="1"/>
</dbReference>
<dbReference type="RefSeq" id="WP_313833403.1">
    <property type="nucleotide sequence ID" value="NZ_JAQOUE010000001.1"/>
</dbReference>
<dbReference type="PROSITE" id="PS51832">
    <property type="entry name" value="HD_GYP"/>
    <property type="match status" value="1"/>
</dbReference>
<dbReference type="InterPro" id="IPR021812">
    <property type="entry name" value="DUF3391"/>
</dbReference>
<name>A0ABU3K951_9BACT</name>
<sequence>MPFKPLKTEDLAQGMFVKLDCSWWRHPFATNKFKVTSQKDLETIKKITNLKLFYDPNLSDVLPPSEEDPDSSVTAREIVPEVAPIPESPVEAKVEREEDSDILPGDRKERTKAFKERRDQIKRSEEAYQESTKQAKVALKNLSAGDPRGLQSAEKILTNLTKSLSSERTLMALLEVMNSTEIDDPLYFHVMNVCVLSLLVGKELELEQADLMHLGLGALSHDIGFLNLPRQLRLTKPGFVHQAADPSLHIEQGLKSVLKMEDFPEASIKIIAQHHERLNGSGHPNQLAGDEISLLAKIVMAVDEYDDLCNNPNRQQNHTPYEALSQLYKNASVNQTGEFDPNILVVLIKALGVYPPGTVVELSDGSVGVVVSINSNTRTKPQIMLYVPNVSYDEAVIVDLAKEEGLTIQKSLKPKELSRAVREYLSPHRVTGYFPSAVGISVGASPQPVLR</sequence>